<dbReference type="EC" id="1.4.3.-" evidence="2"/>
<dbReference type="SUPFAM" id="SSF49998">
    <property type="entry name" value="Amine oxidase catalytic domain"/>
    <property type="match status" value="2"/>
</dbReference>
<feature type="domain" description="Copper amine oxidase catalytic" evidence="3">
    <location>
        <begin position="235"/>
        <end position="494"/>
    </location>
</feature>
<dbReference type="PROSITE" id="PS01164">
    <property type="entry name" value="COPPER_AMINE_OXID_1"/>
    <property type="match status" value="1"/>
</dbReference>
<feature type="domain" description="Copper amine oxidase catalytic" evidence="3">
    <location>
        <begin position="5"/>
        <end position="217"/>
    </location>
</feature>
<comment type="cofactor">
    <cofactor evidence="2">
        <name>Cu cation</name>
        <dbReference type="ChEBI" id="CHEBI:23378"/>
    </cofactor>
    <text evidence="2">Contains 1 topaquinone per subunit.</text>
</comment>
<organism evidence="4 5">
    <name type="scientific">Crotalus adamanteus</name>
    <name type="common">Eastern diamondback rattlesnake</name>
    <dbReference type="NCBI Taxonomy" id="8729"/>
    <lineage>
        <taxon>Eukaryota</taxon>
        <taxon>Metazoa</taxon>
        <taxon>Chordata</taxon>
        <taxon>Craniata</taxon>
        <taxon>Vertebrata</taxon>
        <taxon>Euteleostomi</taxon>
        <taxon>Lepidosauria</taxon>
        <taxon>Squamata</taxon>
        <taxon>Bifurcata</taxon>
        <taxon>Unidentata</taxon>
        <taxon>Episquamata</taxon>
        <taxon>Toxicofera</taxon>
        <taxon>Serpentes</taxon>
        <taxon>Colubroidea</taxon>
        <taxon>Viperidae</taxon>
        <taxon>Crotalinae</taxon>
        <taxon>Crotalus</taxon>
    </lineage>
</organism>
<dbReference type="GO" id="GO:0005507">
    <property type="term" value="F:copper ion binding"/>
    <property type="evidence" value="ECO:0007669"/>
    <property type="project" value="InterPro"/>
</dbReference>
<dbReference type="PANTHER" id="PTHR10638:SF4">
    <property type="entry name" value="RETINA-SPECIFIC COPPER AMINE OXIDASE"/>
    <property type="match status" value="1"/>
</dbReference>
<dbReference type="PANTHER" id="PTHR10638">
    <property type="entry name" value="COPPER AMINE OXIDASE"/>
    <property type="match status" value="1"/>
</dbReference>
<sequence length="543" mass="62102">MKGGRDFGNRIQELVLGTIHTHNIHFKVDLDIGGVENTLVGNDMAFETIQAPWSPEHKIYQMKMVREIFDTENKAAFHLHDDMPRYLYFSSNCTNKWGHDQGYRIQIVSFSGDHLPESDPMEPGFSWGRYKLAVTKRKENESVSTTPYNQVDPWKPPVDFADFINNENIVNEDLVAWINAGFLHIPHAEDVPNTATLGNVVGFFLRPYNYFDDDPSMYSPDSVYFNHLQDPLSYSNLVFRTISTVGNYDYVWDFIFHQNGAVGVRIHASGYIQTSFYFGDAQDFGNRVQEWVLGSIHTHNIHFKVDLDIGGVKNTLVGNDMAFETLQAPWSPEHKIHRMKMVRKILDTENKAAFRLHDNMPRYIFFASNCTNKWGHKQGYRIQTISFSGDHLPESDPMEPGLSWGRYKLAVTKRKESESVSTTAYNQVDPWKPPVAFADFINNENIVNEDLVAWINAGFLHIPHAEDIPNTATLGNEIGFFLRPYNYFDDDPSMYSPDSVYFNQLLDPTSCEINQLACLAKIASCLPPFPAFTYAGFQNMTAF</sequence>
<dbReference type="Pfam" id="PF01179">
    <property type="entry name" value="Cu_amine_oxid"/>
    <property type="match status" value="2"/>
</dbReference>
<name>A0AAW1BG75_CROAD</name>
<dbReference type="AlphaFoldDB" id="A0AAW1BG75"/>
<proteinExistence type="inferred from homology"/>
<evidence type="ECO:0000256" key="2">
    <source>
        <dbReference type="RuleBase" id="RU000672"/>
    </source>
</evidence>
<keyword evidence="1 2" id="KW-0801">TPQ</keyword>
<dbReference type="InterPro" id="IPR000269">
    <property type="entry name" value="Cu_amine_oxidase"/>
</dbReference>
<evidence type="ECO:0000313" key="4">
    <source>
        <dbReference type="EMBL" id="KAK9401234.1"/>
    </source>
</evidence>
<comment type="PTM">
    <text evidence="1 2">Topaquinone (TPQ) is generated by copper-dependent autoxidation of a specific tyrosyl residue.</text>
</comment>
<dbReference type="EMBL" id="JAOTOJ010000005">
    <property type="protein sequence ID" value="KAK9401234.1"/>
    <property type="molecule type" value="Genomic_DNA"/>
</dbReference>
<evidence type="ECO:0000256" key="1">
    <source>
        <dbReference type="PIRSR" id="PIRSR600269-51"/>
    </source>
</evidence>
<dbReference type="GO" id="GO:0008131">
    <property type="term" value="F:primary methylamine oxidase activity"/>
    <property type="evidence" value="ECO:0007669"/>
    <property type="project" value="InterPro"/>
</dbReference>
<dbReference type="Gene3D" id="2.70.98.20">
    <property type="entry name" value="Copper amine oxidase, catalytic domain"/>
    <property type="match status" value="2"/>
</dbReference>
<reference evidence="4 5" key="1">
    <citation type="journal article" date="2024" name="Proc. Natl. Acad. Sci. U.S.A.">
        <title>The genetic regulatory architecture and epigenomic basis for age-related changes in rattlesnake venom.</title>
        <authorList>
            <person name="Hogan M.P."/>
            <person name="Holding M.L."/>
            <person name="Nystrom G.S."/>
            <person name="Colston T.J."/>
            <person name="Bartlett D.A."/>
            <person name="Mason A.J."/>
            <person name="Ellsworth S.A."/>
            <person name="Rautsaw R.M."/>
            <person name="Lawrence K.C."/>
            <person name="Strickland J.L."/>
            <person name="He B."/>
            <person name="Fraser P."/>
            <person name="Margres M.J."/>
            <person name="Gilbert D.M."/>
            <person name="Gibbs H.L."/>
            <person name="Parkinson C.L."/>
            <person name="Rokyta D.R."/>
        </authorList>
    </citation>
    <scope>NUCLEOTIDE SEQUENCE [LARGE SCALE GENOMIC DNA]</scope>
    <source>
        <strain evidence="4">DRR0105</strain>
    </source>
</reference>
<gene>
    <name evidence="4" type="ORF">NXF25_011948</name>
</gene>
<dbReference type="InterPro" id="IPR036460">
    <property type="entry name" value="Cu_amine_oxidase_C_sf"/>
</dbReference>
<comment type="similarity">
    <text evidence="2">Belongs to the copper/topaquinone oxidase family.</text>
</comment>
<dbReference type="InterPro" id="IPR015798">
    <property type="entry name" value="Cu_amine_oxidase_C"/>
</dbReference>
<dbReference type="GO" id="GO:0009308">
    <property type="term" value="P:amine metabolic process"/>
    <property type="evidence" value="ECO:0007669"/>
    <property type="project" value="UniProtKB-UniRule"/>
</dbReference>
<feature type="modified residue" description="2',4',5'-topaquinone" evidence="1">
    <location>
        <position position="248"/>
    </location>
</feature>
<keyword evidence="2" id="KW-0479">Metal-binding</keyword>
<protein>
    <recommendedName>
        <fullName evidence="2">Amine oxidase</fullName>
        <ecNumber evidence="2">1.4.3.-</ecNumber>
    </recommendedName>
</protein>
<dbReference type="InterPro" id="IPR049948">
    <property type="entry name" value="Cu_Am_ox_TPQ-bd"/>
</dbReference>
<keyword evidence="2" id="KW-0186">Copper</keyword>
<dbReference type="GO" id="GO:0048038">
    <property type="term" value="F:quinone binding"/>
    <property type="evidence" value="ECO:0007669"/>
    <property type="project" value="InterPro"/>
</dbReference>
<accession>A0AAW1BG75</accession>
<evidence type="ECO:0000259" key="3">
    <source>
        <dbReference type="Pfam" id="PF01179"/>
    </source>
</evidence>
<keyword evidence="5" id="KW-1185">Reference proteome</keyword>
<evidence type="ECO:0000313" key="5">
    <source>
        <dbReference type="Proteomes" id="UP001474421"/>
    </source>
</evidence>
<dbReference type="GO" id="GO:0005886">
    <property type="term" value="C:plasma membrane"/>
    <property type="evidence" value="ECO:0007669"/>
    <property type="project" value="TreeGrafter"/>
</dbReference>
<keyword evidence="2" id="KW-0560">Oxidoreductase</keyword>
<comment type="caution">
    <text evidence="4">The sequence shown here is derived from an EMBL/GenBank/DDBJ whole genome shotgun (WGS) entry which is preliminary data.</text>
</comment>
<dbReference type="Proteomes" id="UP001474421">
    <property type="component" value="Unassembled WGS sequence"/>
</dbReference>